<evidence type="ECO:0000256" key="1">
    <source>
        <dbReference type="SAM" id="MobiDB-lite"/>
    </source>
</evidence>
<reference evidence="2 3" key="1">
    <citation type="submission" date="2019-05" db="EMBL/GenBank/DDBJ databases">
        <title>Emergence of the Ug99 lineage of the wheat stem rust pathogen through somatic hybridization.</title>
        <authorList>
            <person name="Li F."/>
            <person name="Upadhyaya N.M."/>
            <person name="Sperschneider J."/>
            <person name="Matny O."/>
            <person name="Nguyen-Phuc H."/>
            <person name="Mago R."/>
            <person name="Raley C."/>
            <person name="Miller M.E."/>
            <person name="Silverstein K.A.T."/>
            <person name="Henningsen E."/>
            <person name="Hirsch C.D."/>
            <person name="Visser B."/>
            <person name="Pretorius Z.A."/>
            <person name="Steffenson B.J."/>
            <person name="Schwessinger B."/>
            <person name="Dodds P.N."/>
            <person name="Figueroa M."/>
        </authorList>
    </citation>
    <scope>NUCLEOTIDE SEQUENCE [LARGE SCALE GENOMIC DNA]</scope>
    <source>
        <strain evidence="2 3">Ug99</strain>
    </source>
</reference>
<organism evidence="2 3">
    <name type="scientific">Puccinia graminis f. sp. tritici</name>
    <dbReference type="NCBI Taxonomy" id="56615"/>
    <lineage>
        <taxon>Eukaryota</taxon>
        <taxon>Fungi</taxon>
        <taxon>Dikarya</taxon>
        <taxon>Basidiomycota</taxon>
        <taxon>Pucciniomycotina</taxon>
        <taxon>Pucciniomycetes</taxon>
        <taxon>Pucciniales</taxon>
        <taxon>Pucciniaceae</taxon>
        <taxon>Puccinia</taxon>
    </lineage>
</organism>
<dbReference type="EMBL" id="VDEP01000254">
    <property type="protein sequence ID" value="KAA1118333.1"/>
    <property type="molecule type" value="Genomic_DNA"/>
</dbReference>
<feature type="region of interest" description="Disordered" evidence="1">
    <location>
        <begin position="89"/>
        <end position="125"/>
    </location>
</feature>
<feature type="compositionally biased region" description="Polar residues" evidence="1">
    <location>
        <begin position="171"/>
        <end position="186"/>
    </location>
</feature>
<proteinExistence type="predicted"/>
<name>A0A5B0QZC6_PUCGR</name>
<accession>A0A5B0QZC6</accession>
<sequence>MTRAQGLLYLTHSVERMQGAETRSQEVSIFLKKLIKQSSDKGSPLDCIFTPKLPEVDSRLRQELSAVIGRPTAPDDVIKSRIEEYESKERKTFTIPDPSGKRYSYPGSSQESKQAKLQSLGTESGTNSNRSVFIISGQTSRQCSSSWLFSNNIWASHIYFGGKYDPNAQGSGNTSKPLINGSTGKFSSKPLRTLSQPTQPVKVSTLHKPFVPPSHKFPAKNQL</sequence>
<dbReference type="AlphaFoldDB" id="A0A5B0QZC6"/>
<evidence type="ECO:0000313" key="2">
    <source>
        <dbReference type="EMBL" id="KAA1118333.1"/>
    </source>
</evidence>
<feature type="compositionally biased region" description="Polar residues" evidence="1">
    <location>
        <begin position="193"/>
        <end position="202"/>
    </location>
</feature>
<dbReference type="Proteomes" id="UP000325313">
    <property type="component" value="Unassembled WGS sequence"/>
</dbReference>
<evidence type="ECO:0000313" key="3">
    <source>
        <dbReference type="Proteomes" id="UP000325313"/>
    </source>
</evidence>
<feature type="region of interest" description="Disordered" evidence="1">
    <location>
        <begin position="171"/>
        <end position="223"/>
    </location>
</feature>
<comment type="caution">
    <text evidence="2">The sequence shown here is derived from an EMBL/GenBank/DDBJ whole genome shotgun (WGS) entry which is preliminary data.</text>
</comment>
<feature type="compositionally biased region" description="Polar residues" evidence="1">
    <location>
        <begin position="106"/>
        <end position="125"/>
    </location>
</feature>
<protein>
    <submittedName>
        <fullName evidence="2">Uncharacterized protein</fullName>
    </submittedName>
</protein>
<gene>
    <name evidence="2" type="ORF">PGTUg99_000205</name>
</gene>